<dbReference type="UniPathway" id="UPA00120">
    <property type="reaction ID" value="UER00203"/>
</dbReference>
<comment type="pathway">
    <text evidence="1 5">Metabolic intermediate biosynthesis; prephenate biosynthesis; prephenate from chorismate: step 1/1.</text>
</comment>
<evidence type="ECO:0000313" key="9">
    <source>
        <dbReference type="Proteomes" id="UP000093795"/>
    </source>
</evidence>
<dbReference type="PROSITE" id="PS51168">
    <property type="entry name" value="CHORISMATE_MUT_2"/>
    <property type="match status" value="1"/>
</dbReference>
<evidence type="ECO:0000256" key="4">
    <source>
        <dbReference type="ARBA" id="ARBA00023235"/>
    </source>
</evidence>
<dbReference type="NCBIfam" id="NF006741">
    <property type="entry name" value="PRK09269.1"/>
    <property type="match status" value="1"/>
</dbReference>
<dbReference type="InterPro" id="IPR036263">
    <property type="entry name" value="Chorismate_II_sf"/>
</dbReference>
<dbReference type="EC" id="5.4.99.5" evidence="2 5"/>
<dbReference type="Proteomes" id="UP000093795">
    <property type="component" value="Unassembled WGS sequence"/>
</dbReference>
<dbReference type="RefSeq" id="WP_065118872.1">
    <property type="nucleotide sequence ID" value="NZ_LZKQ01000011.1"/>
</dbReference>
<comment type="caution">
    <text evidence="8">The sequence shown here is derived from an EMBL/GenBank/DDBJ whole genome shotgun (WGS) entry which is preliminary data.</text>
</comment>
<evidence type="ECO:0000259" key="7">
    <source>
        <dbReference type="PROSITE" id="PS51168"/>
    </source>
</evidence>
<dbReference type="SMART" id="SM00830">
    <property type="entry name" value="CM_2"/>
    <property type="match status" value="1"/>
</dbReference>
<feature type="domain" description="Chorismate mutase" evidence="7">
    <location>
        <begin position="9"/>
        <end position="103"/>
    </location>
</feature>
<feature type="chain" id="PRO_5039230827" description="Chorismate mutase" evidence="6">
    <location>
        <begin position="23"/>
        <end position="189"/>
    </location>
</feature>
<dbReference type="AlphaFoldDB" id="A0A1A3D001"/>
<dbReference type="PANTHER" id="PTHR38041">
    <property type="entry name" value="CHORISMATE MUTASE"/>
    <property type="match status" value="1"/>
</dbReference>
<dbReference type="PIRSF" id="PIRSF026640">
    <property type="entry name" value="Peripl_chor_mut"/>
    <property type="match status" value="1"/>
</dbReference>
<keyword evidence="3 6" id="KW-0732">Signal</keyword>
<evidence type="ECO:0000256" key="6">
    <source>
        <dbReference type="SAM" id="SignalP"/>
    </source>
</evidence>
<reference evidence="8 9" key="1">
    <citation type="submission" date="2016-06" db="EMBL/GenBank/DDBJ databases">
        <authorList>
            <person name="Kjaerup R.B."/>
            <person name="Dalgaard T.S."/>
            <person name="Juul-Madsen H.R."/>
        </authorList>
    </citation>
    <scope>NUCLEOTIDE SEQUENCE [LARGE SCALE GENOMIC DNA]</scope>
    <source>
        <strain evidence="8 9">1081914.2</strain>
    </source>
</reference>
<accession>A0A1A3D001</accession>
<dbReference type="GO" id="GO:0046417">
    <property type="term" value="P:chorismate metabolic process"/>
    <property type="evidence" value="ECO:0007669"/>
    <property type="project" value="InterPro"/>
</dbReference>
<proteinExistence type="predicted"/>
<keyword evidence="4 5" id="KW-0413">Isomerase</keyword>
<dbReference type="Gene3D" id="1.20.59.10">
    <property type="entry name" value="Chorismate mutase"/>
    <property type="match status" value="1"/>
</dbReference>
<dbReference type="InterPro" id="IPR002701">
    <property type="entry name" value="CM_II_prokaryot"/>
</dbReference>
<evidence type="ECO:0000256" key="3">
    <source>
        <dbReference type="ARBA" id="ARBA00022729"/>
    </source>
</evidence>
<evidence type="ECO:0000313" key="8">
    <source>
        <dbReference type="EMBL" id="OBI92370.1"/>
    </source>
</evidence>
<dbReference type="SUPFAM" id="SSF48600">
    <property type="entry name" value="Chorismate mutase II"/>
    <property type="match status" value="1"/>
</dbReference>
<dbReference type="Pfam" id="PF01817">
    <property type="entry name" value="CM_2"/>
    <property type="match status" value="1"/>
</dbReference>
<comment type="function">
    <text evidence="5">Catalyzes the Claisen rearrangement of chorismate to prephenate.</text>
</comment>
<gene>
    <name evidence="8" type="ORF">A9X01_09415</name>
</gene>
<evidence type="ECO:0000256" key="5">
    <source>
        <dbReference type="PIRNR" id="PIRNR026640"/>
    </source>
</evidence>
<dbReference type="InterPro" id="IPR051331">
    <property type="entry name" value="Chorismate_mutase-related"/>
</dbReference>
<dbReference type="InterPro" id="IPR036979">
    <property type="entry name" value="CM_dom_sf"/>
</dbReference>
<dbReference type="InterPro" id="IPR008240">
    <property type="entry name" value="Chorismate_mutase_periplasmic"/>
</dbReference>
<evidence type="ECO:0000256" key="2">
    <source>
        <dbReference type="ARBA" id="ARBA00012404"/>
    </source>
</evidence>
<evidence type="ECO:0000256" key="1">
    <source>
        <dbReference type="ARBA" id="ARBA00004817"/>
    </source>
</evidence>
<dbReference type="NCBIfam" id="TIGR01806">
    <property type="entry name" value="CM_mono2"/>
    <property type="match status" value="1"/>
</dbReference>
<comment type="catalytic activity">
    <reaction evidence="5">
        <text>chorismate = prephenate</text>
        <dbReference type="Rhea" id="RHEA:13897"/>
        <dbReference type="ChEBI" id="CHEBI:29748"/>
        <dbReference type="ChEBI" id="CHEBI:29934"/>
        <dbReference type="EC" id="5.4.99.5"/>
    </reaction>
</comment>
<dbReference type="GO" id="GO:0009697">
    <property type="term" value="P:salicylic acid biosynthetic process"/>
    <property type="evidence" value="ECO:0007669"/>
    <property type="project" value="TreeGrafter"/>
</dbReference>
<dbReference type="PANTHER" id="PTHR38041:SF2">
    <property type="entry name" value="SECRETED CHORISMATE MUTASE"/>
    <property type="match status" value="1"/>
</dbReference>
<dbReference type="EMBL" id="LZKQ01000011">
    <property type="protein sequence ID" value="OBI92370.1"/>
    <property type="molecule type" value="Genomic_DNA"/>
</dbReference>
<feature type="signal peptide" evidence="6">
    <location>
        <begin position="1"/>
        <end position="22"/>
    </location>
</feature>
<sequence length="189" mass="20705">MAKACFVAALITVLVLAPQARADAALTVLIDAVAERLQIAEPVAAYKWSTHTPIEDPARVEQELATLRADAEALQIDPDYPDYVATIFRDQVGATEAIEYSRFAQWKLDTAGAPPPPQDLSASRAQIDTLNTKILSQASLNWSLLRSPSCGFRLDEARTVVIRARRFDDLYQRALNAATRSYCQGQSAA</sequence>
<dbReference type="GO" id="GO:0004106">
    <property type="term" value="F:chorismate mutase activity"/>
    <property type="evidence" value="ECO:0007669"/>
    <property type="project" value="UniProtKB-EC"/>
</dbReference>
<name>A0A1A3D001_MYCAS</name>
<protein>
    <recommendedName>
        <fullName evidence="2 5">Chorismate mutase</fullName>
        <ecNumber evidence="2 5">5.4.99.5</ecNumber>
    </recommendedName>
</protein>
<dbReference type="STRING" id="1790.A5645_06480"/>
<organism evidence="8 9">
    <name type="scientific">Mycobacterium asiaticum</name>
    <dbReference type="NCBI Taxonomy" id="1790"/>
    <lineage>
        <taxon>Bacteria</taxon>
        <taxon>Bacillati</taxon>
        <taxon>Actinomycetota</taxon>
        <taxon>Actinomycetes</taxon>
        <taxon>Mycobacteriales</taxon>
        <taxon>Mycobacteriaceae</taxon>
        <taxon>Mycobacterium</taxon>
    </lineage>
</organism>
<dbReference type="OrthoDB" id="3825510at2"/>